<feature type="coiled-coil region" evidence="13">
    <location>
        <begin position="166"/>
        <end position="203"/>
    </location>
</feature>
<comment type="subcellular location">
    <subcellularLocation>
        <location evidence="1">Cell membrane</location>
        <topology evidence="1">Multi-pass membrane protein</topology>
    </subcellularLocation>
</comment>
<reference evidence="16" key="1">
    <citation type="journal article" date="2016" name="Proc. Natl. Acad. Sci. U.S.A.">
        <title>Lipid metabolic changes in an early divergent fungus govern the establishment of a mutualistic symbiosis with endobacteria.</title>
        <authorList>
            <person name="Lastovetsky O.A."/>
            <person name="Gaspar M.L."/>
            <person name="Mondo S.J."/>
            <person name="LaButti K.M."/>
            <person name="Sandor L."/>
            <person name="Grigoriev I.V."/>
            <person name="Henry S.A."/>
            <person name="Pawlowska T.E."/>
        </authorList>
    </citation>
    <scope>NUCLEOTIDE SEQUENCE [LARGE SCALE GENOMIC DNA]</scope>
    <source>
        <strain evidence="16">ATCC 52814</strain>
    </source>
</reference>
<evidence type="ECO:0000256" key="2">
    <source>
        <dbReference type="ARBA" id="ARBA00015897"/>
    </source>
</evidence>
<name>A0A1X0QRB7_RHIZD</name>
<dbReference type="EMBL" id="KV922058">
    <property type="protein sequence ID" value="ORE02315.1"/>
    <property type="molecule type" value="Genomic_DNA"/>
</dbReference>
<evidence type="ECO:0000259" key="15">
    <source>
        <dbReference type="Pfam" id="PF00520"/>
    </source>
</evidence>
<feature type="transmembrane region" description="Helical" evidence="14">
    <location>
        <begin position="115"/>
        <end position="135"/>
    </location>
</feature>
<dbReference type="Gene3D" id="1.20.120.350">
    <property type="entry name" value="Voltage-gated potassium channels. Chain C"/>
    <property type="match status" value="1"/>
</dbReference>
<dbReference type="GO" id="GO:0034702">
    <property type="term" value="C:monoatomic ion channel complex"/>
    <property type="evidence" value="ECO:0007669"/>
    <property type="project" value="UniProtKB-KW"/>
</dbReference>
<dbReference type="InterPro" id="IPR031846">
    <property type="entry name" value="Hvcn1"/>
</dbReference>
<keyword evidence="5 14" id="KW-0812">Transmembrane</keyword>
<dbReference type="PANTHER" id="PTHR46480:SF1">
    <property type="entry name" value="VOLTAGE-GATED HYDROGEN CHANNEL 1"/>
    <property type="match status" value="1"/>
</dbReference>
<evidence type="ECO:0000313" key="16">
    <source>
        <dbReference type="EMBL" id="ORE02315.1"/>
    </source>
</evidence>
<evidence type="ECO:0000256" key="1">
    <source>
        <dbReference type="ARBA" id="ARBA00004651"/>
    </source>
</evidence>
<dbReference type="GO" id="GO:0005886">
    <property type="term" value="C:plasma membrane"/>
    <property type="evidence" value="ECO:0007669"/>
    <property type="project" value="UniProtKB-SubCell"/>
</dbReference>
<keyword evidence="4" id="KW-1003">Cell membrane</keyword>
<evidence type="ECO:0000256" key="14">
    <source>
        <dbReference type="SAM" id="Phobius"/>
    </source>
</evidence>
<sequence>MSYYGTLPTHTHEEEQEITWRHKLGEYLEDQKFHIGILCLTLVDAASVFIQIIYTFFHECQAPFNKIHNNTHWLIVAFEMAEVISVCICVLFMLEIILSLIAFGPRYFLPGWPHWKLHVFDAAVVITTFVLEIVLKGKEREVAGLLIIFRLWRVVKVIEAVVLSISFTHQEELEKLKERNEELQEKLKQVEQRNRELEQQVEQN</sequence>
<feature type="domain" description="Ion transport" evidence="15">
    <location>
        <begin position="50"/>
        <end position="160"/>
    </location>
</feature>
<keyword evidence="8 13" id="KW-0175">Coiled coil</keyword>
<evidence type="ECO:0000256" key="6">
    <source>
        <dbReference type="ARBA" id="ARBA00022882"/>
    </source>
</evidence>
<evidence type="ECO:0000256" key="10">
    <source>
        <dbReference type="ARBA" id="ARBA00023136"/>
    </source>
</evidence>
<evidence type="ECO:0000256" key="3">
    <source>
        <dbReference type="ARBA" id="ARBA00022448"/>
    </source>
</evidence>
<protein>
    <recommendedName>
        <fullName evidence="2">Voltage-gated hydrogen channel 1</fullName>
    </recommendedName>
    <alternativeName>
        <fullName evidence="12">Hydrogen voltage-gated channel 1</fullName>
    </alternativeName>
</protein>
<evidence type="ECO:0000256" key="7">
    <source>
        <dbReference type="ARBA" id="ARBA00022989"/>
    </source>
</evidence>
<keyword evidence="7 14" id="KW-1133">Transmembrane helix</keyword>
<proteinExistence type="predicted"/>
<keyword evidence="11" id="KW-0407">Ion channel</keyword>
<evidence type="ECO:0000256" key="4">
    <source>
        <dbReference type="ARBA" id="ARBA00022475"/>
    </source>
</evidence>
<dbReference type="PANTHER" id="PTHR46480">
    <property type="entry name" value="F20B24.22"/>
    <property type="match status" value="1"/>
</dbReference>
<feature type="transmembrane region" description="Helical" evidence="14">
    <location>
        <begin position="33"/>
        <end position="57"/>
    </location>
</feature>
<evidence type="ECO:0000256" key="13">
    <source>
        <dbReference type="SAM" id="Coils"/>
    </source>
</evidence>
<evidence type="ECO:0000256" key="5">
    <source>
        <dbReference type="ARBA" id="ARBA00022692"/>
    </source>
</evidence>
<keyword evidence="10 14" id="KW-0472">Membrane</keyword>
<keyword evidence="9" id="KW-0406">Ion transport</keyword>
<keyword evidence="3" id="KW-0813">Transport</keyword>
<dbReference type="SUPFAM" id="SSF81324">
    <property type="entry name" value="Voltage-gated potassium channels"/>
    <property type="match status" value="1"/>
</dbReference>
<dbReference type="Pfam" id="PF00520">
    <property type="entry name" value="Ion_trans"/>
    <property type="match status" value="1"/>
</dbReference>
<evidence type="ECO:0000256" key="9">
    <source>
        <dbReference type="ARBA" id="ARBA00023065"/>
    </source>
</evidence>
<evidence type="ECO:0000256" key="12">
    <source>
        <dbReference type="ARBA" id="ARBA00031989"/>
    </source>
</evidence>
<accession>A0A1X0QRB7</accession>
<dbReference type="VEuPathDB" id="FungiDB:BCV72DRAFT_309225"/>
<keyword evidence="6" id="KW-0851">Voltage-gated channel</keyword>
<dbReference type="GO" id="GO:0030171">
    <property type="term" value="F:voltage-gated proton channel activity"/>
    <property type="evidence" value="ECO:0007669"/>
    <property type="project" value="InterPro"/>
</dbReference>
<evidence type="ECO:0000256" key="11">
    <source>
        <dbReference type="ARBA" id="ARBA00023303"/>
    </source>
</evidence>
<dbReference type="AlphaFoldDB" id="A0A1X0QRB7"/>
<dbReference type="OrthoDB" id="427456at2759"/>
<dbReference type="InterPro" id="IPR005821">
    <property type="entry name" value="Ion_trans_dom"/>
</dbReference>
<feature type="transmembrane region" description="Helical" evidence="14">
    <location>
        <begin position="78"/>
        <end position="103"/>
    </location>
</feature>
<gene>
    <name evidence="16" type="ORF">BCV72DRAFT_309225</name>
</gene>
<organism evidence="16">
    <name type="scientific">Rhizopus microsporus var. microsporus</name>
    <dbReference type="NCBI Taxonomy" id="86635"/>
    <lineage>
        <taxon>Eukaryota</taxon>
        <taxon>Fungi</taxon>
        <taxon>Fungi incertae sedis</taxon>
        <taxon>Mucoromycota</taxon>
        <taxon>Mucoromycotina</taxon>
        <taxon>Mucoromycetes</taxon>
        <taxon>Mucorales</taxon>
        <taxon>Mucorineae</taxon>
        <taxon>Rhizopodaceae</taxon>
        <taxon>Rhizopus</taxon>
    </lineage>
</organism>
<dbReference type="Proteomes" id="UP000242414">
    <property type="component" value="Unassembled WGS sequence"/>
</dbReference>
<evidence type="ECO:0000256" key="8">
    <source>
        <dbReference type="ARBA" id="ARBA00023054"/>
    </source>
</evidence>
<dbReference type="InterPro" id="IPR027359">
    <property type="entry name" value="Volt_channel_dom_sf"/>
</dbReference>